<gene>
    <name evidence="2" type="ORF">PCASD_08647</name>
</gene>
<proteinExistence type="predicted"/>
<feature type="compositionally biased region" description="Polar residues" evidence="1">
    <location>
        <begin position="187"/>
        <end position="196"/>
    </location>
</feature>
<feature type="compositionally biased region" description="Low complexity" evidence="1">
    <location>
        <begin position="204"/>
        <end position="218"/>
    </location>
</feature>
<protein>
    <submittedName>
        <fullName evidence="2">Uncharacterized protein</fullName>
    </submittedName>
</protein>
<dbReference type="Proteomes" id="UP000235392">
    <property type="component" value="Unassembled WGS sequence"/>
</dbReference>
<dbReference type="EMBL" id="PGCI01000044">
    <property type="protein sequence ID" value="PLW45896.1"/>
    <property type="molecule type" value="Genomic_DNA"/>
</dbReference>
<dbReference type="AlphaFoldDB" id="A0A2N5V7L7"/>
<evidence type="ECO:0000313" key="2">
    <source>
        <dbReference type="EMBL" id="PLW45896.1"/>
    </source>
</evidence>
<name>A0A2N5V7L7_9BASI</name>
<organism evidence="2 3">
    <name type="scientific">Puccinia coronata f. sp. avenae</name>
    <dbReference type="NCBI Taxonomy" id="200324"/>
    <lineage>
        <taxon>Eukaryota</taxon>
        <taxon>Fungi</taxon>
        <taxon>Dikarya</taxon>
        <taxon>Basidiomycota</taxon>
        <taxon>Pucciniomycotina</taxon>
        <taxon>Pucciniomycetes</taxon>
        <taxon>Pucciniales</taxon>
        <taxon>Pucciniaceae</taxon>
        <taxon>Puccinia</taxon>
    </lineage>
</organism>
<evidence type="ECO:0000256" key="1">
    <source>
        <dbReference type="SAM" id="MobiDB-lite"/>
    </source>
</evidence>
<evidence type="ECO:0000313" key="3">
    <source>
        <dbReference type="Proteomes" id="UP000235392"/>
    </source>
</evidence>
<sequence length="298" mass="31918">MTSPWEAQSLSRSNARTLAWRLDQRSGFELPAEHNNDTSATRPEIARLPAQISVWVGVELYTQLFTITHLNLTPLLLVIQVMQDSTSPVLTHSAFMSGLAVSMSATSNREPSCDNLPPSQPRSPKSIAWSLVRVVPVAQANLLAGQALLNTANAHSKMSQELSPRARLQPRLAPVGEGAITPARSARLTSAPSNYHTHPAATLGKNSKNASSSSNGQANNNVTPFSVSCSHPLGFAIDIASLDSLTSDARGSMPSGLAILPEAISFSVRSTLLTDPEPCPPKWQRIPEASLVVYVLFL</sequence>
<accession>A0A2N5V7L7</accession>
<reference evidence="2 3" key="1">
    <citation type="submission" date="2017-11" db="EMBL/GenBank/DDBJ databases">
        <title>De novo assembly and phasing of dikaryotic genomes from two isolates of Puccinia coronata f. sp. avenae, the causal agent of oat crown rust.</title>
        <authorList>
            <person name="Miller M.E."/>
            <person name="Zhang Y."/>
            <person name="Omidvar V."/>
            <person name="Sperschneider J."/>
            <person name="Schwessinger B."/>
            <person name="Raley C."/>
            <person name="Palmer J.M."/>
            <person name="Garnica D."/>
            <person name="Upadhyaya N."/>
            <person name="Rathjen J."/>
            <person name="Taylor J.M."/>
            <person name="Park R.F."/>
            <person name="Dodds P.N."/>
            <person name="Hirsch C.D."/>
            <person name="Kianian S.F."/>
            <person name="Figueroa M."/>
        </authorList>
    </citation>
    <scope>NUCLEOTIDE SEQUENCE [LARGE SCALE GENOMIC DNA]</scope>
    <source>
        <strain evidence="2">12SD80</strain>
    </source>
</reference>
<feature type="region of interest" description="Disordered" evidence="1">
    <location>
        <begin position="186"/>
        <end position="218"/>
    </location>
</feature>
<comment type="caution">
    <text evidence="2">The sequence shown here is derived from an EMBL/GenBank/DDBJ whole genome shotgun (WGS) entry which is preliminary data.</text>
</comment>